<protein>
    <submittedName>
        <fullName evidence="2">Phosphoribosyl 1,2-cyclic phosphodiesterase</fullName>
    </submittedName>
</protein>
<gene>
    <name evidence="2" type="ORF">SAMN02745150_00200</name>
</gene>
<reference evidence="3" key="1">
    <citation type="submission" date="2016-10" db="EMBL/GenBank/DDBJ databases">
        <authorList>
            <person name="Varghese N."/>
            <person name="Submissions S."/>
        </authorList>
    </citation>
    <scope>NUCLEOTIDE SEQUENCE [LARGE SCALE GENOMIC DNA]</scope>
    <source>
        <strain evidence="3">ATCC 43811</strain>
    </source>
</reference>
<dbReference type="InterPro" id="IPR001279">
    <property type="entry name" value="Metallo-B-lactamas"/>
</dbReference>
<feature type="domain" description="Metallo-beta-lactamase" evidence="1">
    <location>
        <begin position="60"/>
        <end position="240"/>
    </location>
</feature>
<dbReference type="Gene3D" id="3.60.15.10">
    <property type="entry name" value="Ribonuclease Z/Hydroxyacylglutathione hydrolase-like"/>
    <property type="match status" value="1"/>
</dbReference>
<dbReference type="PANTHER" id="PTHR42663">
    <property type="entry name" value="HYDROLASE C777.06C-RELATED-RELATED"/>
    <property type="match status" value="1"/>
</dbReference>
<dbReference type="AlphaFoldDB" id="A0A1I1D166"/>
<dbReference type="EMBL" id="FOKY01000001">
    <property type="protein sequence ID" value="SFB68661.1"/>
    <property type="molecule type" value="Genomic_DNA"/>
</dbReference>
<dbReference type="PANTHER" id="PTHR42663:SF4">
    <property type="entry name" value="SLL1036 PROTEIN"/>
    <property type="match status" value="1"/>
</dbReference>
<name>A0A1I1D166_BREAD</name>
<dbReference type="Pfam" id="PF12706">
    <property type="entry name" value="Lactamase_B_2"/>
    <property type="match status" value="1"/>
</dbReference>
<evidence type="ECO:0000313" key="3">
    <source>
        <dbReference type="Proteomes" id="UP000240042"/>
    </source>
</evidence>
<accession>A0A1I1D166</accession>
<dbReference type="OrthoDB" id="9800940at2"/>
<organism evidence="2 3">
    <name type="scientific">Brevinema andersonii</name>
    <dbReference type="NCBI Taxonomy" id="34097"/>
    <lineage>
        <taxon>Bacteria</taxon>
        <taxon>Pseudomonadati</taxon>
        <taxon>Spirochaetota</taxon>
        <taxon>Spirochaetia</taxon>
        <taxon>Brevinematales</taxon>
        <taxon>Brevinemataceae</taxon>
        <taxon>Brevinema</taxon>
    </lineage>
</organism>
<dbReference type="STRING" id="34097.SAMN02745150_00200"/>
<dbReference type="CDD" id="cd07715">
    <property type="entry name" value="TaR3-like_MBL-fold"/>
    <property type="match status" value="1"/>
</dbReference>
<dbReference type="SUPFAM" id="SSF56281">
    <property type="entry name" value="Metallo-hydrolase/oxidoreductase"/>
    <property type="match status" value="1"/>
</dbReference>
<dbReference type="RefSeq" id="WP_159428110.1">
    <property type="nucleotide sequence ID" value="NZ_FOKY01000001.1"/>
</dbReference>
<proteinExistence type="predicted"/>
<dbReference type="Proteomes" id="UP000240042">
    <property type="component" value="Unassembled WGS sequence"/>
</dbReference>
<keyword evidence="3" id="KW-1185">Reference proteome</keyword>
<sequence>MKIRLWGVRGSLPTPEKDKMEVGGQTTCIEARLDDGTIMIFDARTGIIPLGKALLKEFHGKKMPKLHLFLTHTHWDHIYGFPFFPPAFRAQTEIIVYGPIKTNRSLEELIIAEMDFDYCPVRFSQLPARITFIELEEQRFELSKGIFLEAKGHLHPGGAYSYRVEADGKIFVLNTDTEHYPSQLDERIVHISRNADFMIHDAQYTDQELEHHIGWGHSSWSQSIEVAKRANVKYLGLTHHDPERTDAQIFAMEKEAQKHFKNLFFCREGMLISL</sequence>
<evidence type="ECO:0000313" key="2">
    <source>
        <dbReference type="EMBL" id="SFB68661.1"/>
    </source>
</evidence>
<dbReference type="InterPro" id="IPR036866">
    <property type="entry name" value="RibonucZ/Hydroxyglut_hydro"/>
</dbReference>
<evidence type="ECO:0000259" key="1">
    <source>
        <dbReference type="Pfam" id="PF12706"/>
    </source>
</evidence>